<dbReference type="PROSITE" id="PS50048">
    <property type="entry name" value="ZN2_CY6_FUNGAL_2"/>
    <property type="match status" value="1"/>
</dbReference>
<dbReference type="CDD" id="cd00067">
    <property type="entry name" value="GAL4"/>
    <property type="match status" value="1"/>
</dbReference>
<dbReference type="GO" id="GO:0008270">
    <property type="term" value="F:zinc ion binding"/>
    <property type="evidence" value="ECO:0007669"/>
    <property type="project" value="InterPro"/>
</dbReference>
<feature type="domain" description="Zn(2)-C6 fungal-type" evidence="2">
    <location>
        <begin position="60"/>
        <end position="95"/>
    </location>
</feature>
<reference evidence="3 4" key="1">
    <citation type="submission" date="2016-07" db="EMBL/GenBank/DDBJ databases">
        <title>Pervasive Adenine N6-methylation of Active Genes in Fungi.</title>
        <authorList>
            <consortium name="DOE Joint Genome Institute"/>
            <person name="Mondo S.J."/>
            <person name="Dannebaum R.O."/>
            <person name="Kuo R.C."/>
            <person name="Labutti K."/>
            <person name="Haridas S."/>
            <person name="Kuo A."/>
            <person name="Salamov A."/>
            <person name="Ahrendt S.R."/>
            <person name="Lipzen A."/>
            <person name="Sullivan W."/>
            <person name="Andreopoulos W.B."/>
            <person name="Clum A."/>
            <person name="Lindquist E."/>
            <person name="Daum C."/>
            <person name="Ramamoorthy G.K."/>
            <person name="Gryganskyi A."/>
            <person name="Culley D."/>
            <person name="Magnuson J.K."/>
            <person name="James T.Y."/>
            <person name="O'Malley M.A."/>
            <person name="Stajich J.E."/>
            <person name="Spatafora J.W."/>
            <person name="Visel A."/>
            <person name="Grigoriev I.V."/>
        </authorList>
    </citation>
    <scope>NUCLEOTIDE SEQUENCE [LARGE SCALE GENOMIC DNA]</scope>
    <source>
        <strain evidence="3 4">68-887.2</strain>
    </source>
</reference>
<dbReference type="SUPFAM" id="SSF57701">
    <property type="entry name" value="Zn2/Cys6 DNA-binding domain"/>
    <property type="match status" value="1"/>
</dbReference>
<dbReference type="Gene3D" id="4.10.240.10">
    <property type="entry name" value="Zn(2)-C6 fungal-type DNA-binding domain"/>
    <property type="match status" value="1"/>
</dbReference>
<dbReference type="EMBL" id="MCFC01000033">
    <property type="protein sequence ID" value="ORY28187.1"/>
    <property type="molecule type" value="Genomic_DNA"/>
</dbReference>
<dbReference type="GO" id="GO:0000981">
    <property type="term" value="F:DNA-binding transcription factor activity, RNA polymerase II-specific"/>
    <property type="evidence" value="ECO:0007669"/>
    <property type="project" value="InterPro"/>
</dbReference>
<dbReference type="Pfam" id="PF00172">
    <property type="entry name" value="Zn_clus"/>
    <property type="match status" value="1"/>
</dbReference>
<organism evidence="3 4">
    <name type="scientific">Naematelia encephala</name>
    <dbReference type="NCBI Taxonomy" id="71784"/>
    <lineage>
        <taxon>Eukaryota</taxon>
        <taxon>Fungi</taxon>
        <taxon>Dikarya</taxon>
        <taxon>Basidiomycota</taxon>
        <taxon>Agaricomycotina</taxon>
        <taxon>Tremellomycetes</taxon>
        <taxon>Tremellales</taxon>
        <taxon>Naemateliaceae</taxon>
        <taxon>Naematelia</taxon>
    </lineage>
</organism>
<dbReference type="InterPro" id="IPR036864">
    <property type="entry name" value="Zn2-C6_fun-type_DNA-bd_sf"/>
</dbReference>
<name>A0A1Y2B122_9TREE</name>
<dbReference type="SMART" id="SM00066">
    <property type="entry name" value="GAL4"/>
    <property type="match status" value="1"/>
</dbReference>
<dbReference type="InterPro" id="IPR001138">
    <property type="entry name" value="Zn2Cys6_DnaBD"/>
</dbReference>
<feature type="region of interest" description="Disordered" evidence="1">
    <location>
        <begin position="1"/>
        <end position="49"/>
    </location>
</feature>
<dbReference type="OrthoDB" id="4161332at2759"/>
<dbReference type="Proteomes" id="UP000193986">
    <property type="component" value="Unassembled WGS sequence"/>
</dbReference>
<protein>
    <recommendedName>
        <fullName evidence="2">Zn(2)-C6 fungal-type domain-containing protein</fullName>
    </recommendedName>
</protein>
<evidence type="ECO:0000313" key="4">
    <source>
        <dbReference type="Proteomes" id="UP000193986"/>
    </source>
</evidence>
<dbReference type="PROSITE" id="PS00463">
    <property type="entry name" value="ZN2_CY6_FUNGAL_1"/>
    <property type="match status" value="1"/>
</dbReference>
<evidence type="ECO:0000313" key="3">
    <source>
        <dbReference type="EMBL" id="ORY28187.1"/>
    </source>
</evidence>
<gene>
    <name evidence="3" type="ORF">BCR39DRAFT_210603</name>
</gene>
<evidence type="ECO:0000259" key="2">
    <source>
        <dbReference type="PROSITE" id="PS50048"/>
    </source>
</evidence>
<keyword evidence="4" id="KW-1185">Reference proteome</keyword>
<dbReference type="AlphaFoldDB" id="A0A1Y2B122"/>
<sequence>MSLGNDNGSSAAPRWDQVPRFSVSDDRDNTPPSSGNLGSVLGPPAENPERVVKRMRTRRACDGCRSRKIRCQYPNGREAVGSCAHCELHGLACVATKPTVSTLLRR</sequence>
<feature type="compositionally biased region" description="Polar residues" evidence="1">
    <location>
        <begin position="1"/>
        <end position="10"/>
    </location>
</feature>
<proteinExistence type="predicted"/>
<dbReference type="InParanoid" id="A0A1Y2B122"/>
<accession>A0A1Y2B122</accession>
<comment type="caution">
    <text evidence="3">The sequence shown here is derived from an EMBL/GenBank/DDBJ whole genome shotgun (WGS) entry which is preliminary data.</text>
</comment>
<evidence type="ECO:0000256" key="1">
    <source>
        <dbReference type="SAM" id="MobiDB-lite"/>
    </source>
</evidence>